<feature type="compositionally biased region" description="Basic and acidic residues" evidence="1">
    <location>
        <begin position="248"/>
        <end position="257"/>
    </location>
</feature>
<organism evidence="2 3">
    <name type="scientific">Chlorella sorokiniana</name>
    <name type="common">Freshwater green alga</name>
    <dbReference type="NCBI Taxonomy" id="3076"/>
    <lineage>
        <taxon>Eukaryota</taxon>
        <taxon>Viridiplantae</taxon>
        <taxon>Chlorophyta</taxon>
        <taxon>core chlorophytes</taxon>
        <taxon>Trebouxiophyceae</taxon>
        <taxon>Chlorellales</taxon>
        <taxon>Chlorellaceae</taxon>
        <taxon>Chlorella clade</taxon>
        <taxon>Chlorella</taxon>
    </lineage>
</organism>
<feature type="compositionally biased region" description="Low complexity" evidence="1">
    <location>
        <begin position="294"/>
        <end position="318"/>
    </location>
</feature>
<evidence type="ECO:0000256" key="1">
    <source>
        <dbReference type="SAM" id="MobiDB-lite"/>
    </source>
</evidence>
<feature type="region of interest" description="Disordered" evidence="1">
    <location>
        <begin position="242"/>
        <end position="267"/>
    </location>
</feature>
<gene>
    <name evidence="2" type="ORF">C2E21_6335</name>
</gene>
<proteinExistence type="predicted"/>
<evidence type="ECO:0000313" key="2">
    <source>
        <dbReference type="EMBL" id="PRW45047.1"/>
    </source>
</evidence>
<feature type="region of interest" description="Disordered" evidence="1">
    <location>
        <begin position="293"/>
        <end position="333"/>
    </location>
</feature>
<dbReference type="OrthoDB" id="545233at2759"/>
<dbReference type="EMBL" id="LHPG02000012">
    <property type="protein sequence ID" value="PRW45047.1"/>
    <property type="molecule type" value="Genomic_DNA"/>
</dbReference>
<feature type="region of interest" description="Disordered" evidence="1">
    <location>
        <begin position="46"/>
        <end position="79"/>
    </location>
</feature>
<reference evidence="2 3" key="1">
    <citation type="journal article" date="2018" name="Plant J.">
        <title>Genome sequences of Chlorella sorokiniana UTEX 1602 and Micractinium conductrix SAG 241.80: implications to maltose excretion by a green alga.</title>
        <authorList>
            <person name="Arriola M.B."/>
            <person name="Velmurugan N."/>
            <person name="Zhang Y."/>
            <person name="Plunkett M.H."/>
            <person name="Hondzo H."/>
            <person name="Barney B.M."/>
        </authorList>
    </citation>
    <scope>NUCLEOTIDE SEQUENCE [LARGE SCALE GENOMIC DNA]</scope>
    <source>
        <strain evidence="3">UTEX 1602</strain>
    </source>
</reference>
<comment type="caution">
    <text evidence="2">The sequence shown here is derived from an EMBL/GenBank/DDBJ whole genome shotgun (WGS) entry which is preliminary data.</text>
</comment>
<protein>
    <submittedName>
        <fullName evidence="2">Uncharacterized protein</fullName>
    </submittedName>
</protein>
<name>A0A2P6TL74_CHLSO</name>
<sequence>MAVALQAAQGQQMAPSLNCRCGTPEEALCVEALACLSAGWPPLPQPSEVERRTTAGAASHNHSHSESQTESDCGNDDAECRPSKMRIVEAEGGSSSGSGAARKAPTRALPAAGATAGLLQRRTYTWRGVSSRRAEKQQRQLDVLQQQATEAAAPEAAAVAALELEEASSCKEGARAWAALTTWLRMNIHNARTAKKSVLFVGQRAAASSRWAFRLNPSLTWADVSPETRQRLQHLPQEAAQAFRSKYPSREPEEWRLKSQKYKPPGTSQTSLVLLEDLVVSLHAVWQQHEGGSAAAAPEAAEAAEAAEAVATPTAGSPTSPPPAAAASCDAASAVQDSGAAAAELASCGSSSMQLAAAQAQ</sequence>
<dbReference type="AlphaFoldDB" id="A0A2P6TL74"/>
<keyword evidence="3" id="KW-1185">Reference proteome</keyword>
<accession>A0A2P6TL74</accession>
<evidence type="ECO:0000313" key="3">
    <source>
        <dbReference type="Proteomes" id="UP000239899"/>
    </source>
</evidence>
<dbReference type="Proteomes" id="UP000239899">
    <property type="component" value="Unassembled WGS sequence"/>
</dbReference>